<evidence type="ECO:0000256" key="4">
    <source>
        <dbReference type="ARBA" id="ARBA00022692"/>
    </source>
</evidence>
<dbReference type="GO" id="GO:0044718">
    <property type="term" value="P:siderophore transmembrane transport"/>
    <property type="evidence" value="ECO:0007669"/>
    <property type="project" value="TreeGrafter"/>
</dbReference>
<dbReference type="Proteomes" id="UP000199532">
    <property type="component" value="Unassembled WGS sequence"/>
</dbReference>
<dbReference type="SUPFAM" id="SSF56935">
    <property type="entry name" value="Porins"/>
    <property type="match status" value="1"/>
</dbReference>
<evidence type="ECO:0000256" key="10">
    <source>
        <dbReference type="PROSITE-ProRule" id="PRU01360"/>
    </source>
</evidence>
<dbReference type="InterPro" id="IPR012910">
    <property type="entry name" value="Plug_dom"/>
</dbReference>
<dbReference type="GO" id="GO:0015344">
    <property type="term" value="F:siderophore uptake transmembrane transporter activity"/>
    <property type="evidence" value="ECO:0007669"/>
    <property type="project" value="TreeGrafter"/>
</dbReference>
<evidence type="ECO:0000256" key="3">
    <source>
        <dbReference type="ARBA" id="ARBA00022452"/>
    </source>
</evidence>
<evidence type="ECO:0000259" key="13">
    <source>
        <dbReference type="Pfam" id="PF07715"/>
    </source>
</evidence>
<proteinExistence type="inferred from homology"/>
<name>A0A1H6RRW2_9BACT</name>
<dbReference type="Gene3D" id="2.170.130.10">
    <property type="entry name" value="TonB-dependent receptor, plug domain"/>
    <property type="match status" value="1"/>
</dbReference>
<organism evidence="14 15">
    <name type="scientific">Dyadobacter koreensis</name>
    <dbReference type="NCBI Taxonomy" id="408657"/>
    <lineage>
        <taxon>Bacteria</taxon>
        <taxon>Pseudomonadati</taxon>
        <taxon>Bacteroidota</taxon>
        <taxon>Cytophagia</taxon>
        <taxon>Cytophagales</taxon>
        <taxon>Spirosomataceae</taxon>
        <taxon>Dyadobacter</taxon>
    </lineage>
</organism>
<evidence type="ECO:0000256" key="11">
    <source>
        <dbReference type="RuleBase" id="RU003357"/>
    </source>
</evidence>
<dbReference type="InterPro" id="IPR037066">
    <property type="entry name" value="Plug_dom_sf"/>
</dbReference>
<comment type="similarity">
    <text evidence="10 11">Belongs to the TonB-dependent receptor family.</text>
</comment>
<dbReference type="Pfam" id="PF13715">
    <property type="entry name" value="CarbopepD_reg_2"/>
    <property type="match status" value="1"/>
</dbReference>
<dbReference type="GO" id="GO:0009279">
    <property type="term" value="C:cell outer membrane"/>
    <property type="evidence" value="ECO:0007669"/>
    <property type="project" value="UniProtKB-SubCell"/>
</dbReference>
<keyword evidence="5" id="KW-0732">Signal</keyword>
<keyword evidence="4 10" id="KW-0812">Transmembrane</keyword>
<keyword evidence="9 10" id="KW-0998">Cell outer membrane</keyword>
<protein>
    <submittedName>
        <fullName evidence="14">Outer membrane receptor proteins, mostly Fe transport</fullName>
    </submittedName>
</protein>
<dbReference type="Pfam" id="PF00593">
    <property type="entry name" value="TonB_dep_Rec_b-barrel"/>
    <property type="match status" value="1"/>
</dbReference>
<sequence>MKKQLLLNIILLVFFLFRSEPSLCQKLMLGGKVINKETGATVVGAAVLLKGKWSGTITNKEGFFELLTVMKFPFVISISSVGYESKDIKIESPGELLIELTPKTDWMDEVVIAASRVEESILKSPVSIEKMSVHDIQKTPSVNFYDGLQNLKGIELTAVGLTNKQINTRGFNSVSNSRFLQLVDGVDNQPPGLNFPVSNLFGSSELDLESVEVIPGSASALYGPVAFNGLLMMKTKNPFIYQGLSAQVKTGLNHINDTYAEAHGLSDLALRYAKVLHRKLAFKTNISYFKGLDWFATNYTDVDVLTAENLSGENNPARNALNIYGDEVVRNLEGIGRVSRTGYEEKDLLNYDTKSLKINVTINYRVNDDMELIYQVNYGKSTAAHMGSSRFSLTDFALNQHRVEWKGRQYFLRAYVVSENSHDTYNARTLGQNINLTWVRDLNGNVVTPDLATDTWFNRYTEAFKGNIQNVSGSNHSAARVFADQGRYLPGSDEFKREKKRLEKVYGNGGAGIFTKSKFYHVEGQYDFNNIIKFADVSAGGNFRRYDMFTNGTLFDDRNKNITINEGGFFVQISKKLWEDKLKLTFSDRYDKNQNFKGRMTPRASVVLTVAENHNFRMSYQTGFRNPISVDQYIKLTSGTVTVLGGVPENSHGMNVYENSFTGTSVTAFGNAVNSSIQNGQTREHAVLQNKDLLIKSKIDYVKPERDRTFEIGYKSLLSNRLMIDLNYYHSVYNDFILTTRVVRPQSEVLAENSTVNVNAASELINSQVHTFILTTNASDKVSTQGASLGLTYRLPQHYLIGGNITWASFNLKDANPNNVPAFNTPEYLGNLTFGNSEVSKQMGFNLAWHWQDAFDWYGAFNEMRPGKIKAFSTFDGQISCKLPAMKSIVKIGVNNLLNTRVYQAYGAPSIGAIYYMSLTFDELSH</sequence>
<dbReference type="RefSeq" id="WP_090334779.1">
    <property type="nucleotide sequence ID" value="NZ_FNXY01000002.1"/>
</dbReference>
<dbReference type="InterPro" id="IPR036942">
    <property type="entry name" value="Beta-barrel_TonB_sf"/>
</dbReference>
<evidence type="ECO:0000256" key="7">
    <source>
        <dbReference type="ARBA" id="ARBA00023136"/>
    </source>
</evidence>
<evidence type="ECO:0000256" key="8">
    <source>
        <dbReference type="ARBA" id="ARBA00023170"/>
    </source>
</evidence>
<dbReference type="PANTHER" id="PTHR30069:SF29">
    <property type="entry name" value="HEMOGLOBIN AND HEMOGLOBIN-HAPTOGLOBIN-BINDING PROTEIN 1-RELATED"/>
    <property type="match status" value="1"/>
</dbReference>
<gene>
    <name evidence="14" type="ORF">SAMN04487995_1492</name>
</gene>
<accession>A0A1H6RRW2</accession>
<feature type="domain" description="TonB-dependent receptor-like beta-barrel" evidence="12">
    <location>
        <begin position="425"/>
        <end position="897"/>
    </location>
</feature>
<keyword evidence="2 10" id="KW-0813">Transport</keyword>
<keyword evidence="8 14" id="KW-0675">Receptor</keyword>
<dbReference type="AlphaFoldDB" id="A0A1H6RRW2"/>
<comment type="subcellular location">
    <subcellularLocation>
        <location evidence="1 10">Cell outer membrane</location>
        <topology evidence="1 10">Multi-pass membrane protein</topology>
    </subcellularLocation>
</comment>
<reference evidence="14 15" key="1">
    <citation type="submission" date="2016-10" db="EMBL/GenBank/DDBJ databases">
        <authorList>
            <person name="de Groot N.N."/>
        </authorList>
    </citation>
    <scope>NUCLEOTIDE SEQUENCE [LARGE SCALE GENOMIC DNA]</scope>
    <source>
        <strain evidence="14 15">DSM 19938</strain>
    </source>
</reference>
<dbReference type="Gene3D" id="2.40.170.20">
    <property type="entry name" value="TonB-dependent receptor, beta-barrel domain"/>
    <property type="match status" value="1"/>
</dbReference>
<evidence type="ECO:0000313" key="15">
    <source>
        <dbReference type="Proteomes" id="UP000199532"/>
    </source>
</evidence>
<evidence type="ECO:0000256" key="1">
    <source>
        <dbReference type="ARBA" id="ARBA00004571"/>
    </source>
</evidence>
<dbReference type="InterPro" id="IPR008969">
    <property type="entry name" value="CarboxyPept-like_regulatory"/>
</dbReference>
<dbReference type="EMBL" id="FNXY01000002">
    <property type="protein sequence ID" value="SEI58501.1"/>
    <property type="molecule type" value="Genomic_DNA"/>
</dbReference>
<evidence type="ECO:0000259" key="12">
    <source>
        <dbReference type="Pfam" id="PF00593"/>
    </source>
</evidence>
<evidence type="ECO:0000256" key="5">
    <source>
        <dbReference type="ARBA" id="ARBA00022729"/>
    </source>
</evidence>
<dbReference type="PROSITE" id="PS52016">
    <property type="entry name" value="TONB_DEPENDENT_REC_3"/>
    <property type="match status" value="1"/>
</dbReference>
<evidence type="ECO:0000313" key="14">
    <source>
        <dbReference type="EMBL" id="SEI58501.1"/>
    </source>
</evidence>
<dbReference type="SUPFAM" id="SSF49464">
    <property type="entry name" value="Carboxypeptidase regulatory domain-like"/>
    <property type="match status" value="1"/>
</dbReference>
<dbReference type="Pfam" id="PF07715">
    <property type="entry name" value="Plug"/>
    <property type="match status" value="1"/>
</dbReference>
<evidence type="ECO:0000256" key="6">
    <source>
        <dbReference type="ARBA" id="ARBA00023077"/>
    </source>
</evidence>
<keyword evidence="15" id="KW-1185">Reference proteome</keyword>
<keyword evidence="6 11" id="KW-0798">TonB box</keyword>
<dbReference type="STRING" id="408657.SAMN04487995_1492"/>
<dbReference type="PANTHER" id="PTHR30069">
    <property type="entry name" value="TONB-DEPENDENT OUTER MEMBRANE RECEPTOR"/>
    <property type="match status" value="1"/>
</dbReference>
<keyword evidence="3 10" id="KW-1134">Transmembrane beta strand</keyword>
<feature type="domain" description="TonB-dependent receptor plug" evidence="13">
    <location>
        <begin position="122"/>
        <end position="229"/>
    </location>
</feature>
<evidence type="ECO:0000256" key="9">
    <source>
        <dbReference type="ARBA" id="ARBA00023237"/>
    </source>
</evidence>
<evidence type="ECO:0000256" key="2">
    <source>
        <dbReference type="ARBA" id="ARBA00022448"/>
    </source>
</evidence>
<dbReference type="InterPro" id="IPR000531">
    <property type="entry name" value="Beta-barrel_TonB"/>
</dbReference>
<dbReference type="InterPro" id="IPR039426">
    <property type="entry name" value="TonB-dep_rcpt-like"/>
</dbReference>
<dbReference type="OrthoDB" id="1109208at2"/>
<keyword evidence="7 10" id="KW-0472">Membrane</keyword>